<dbReference type="EMBL" id="CAJPWZ010001405">
    <property type="protein sequence ID" value="CAG2214230.1"/>
    <property type="molecule type" value="Genomic_DNA"/>
</dbReference>
<proteinExistence type="predicted"/>
<reference evidence="2" key="1">
    <citation type="submission" date="2021-03" db="EMBL/GenBank/DDBJ databases">
        <authorList>
            <person name="Bekaert M."/>
        </authorList>
    </citation>
    <scope>NUCLEOTIDE SEQUENCE</scope>
</reference>
<dbReference type="Proteomes" id="UP000683360">
    <property type="component" value="Unassembled WGS sequence"/>
</dbReference>
<accession>A0A8S3RZ64</accession>
<dbReference type="AlphaFoldDB" id="A0A8S3RZ64"/>
<name>A0A8S3RZ64_MYTED</name>
<comment type="caution">
    <text evidence="2">The sequence shown here is derived from an EMBL/GenBank/DDBJ whole genome shotgun (WGS) entry which is preliminary data.</text>
</comment>
<gene>
    <name evidence="2" type="ORF">MEDL_28087</name>
</gene>
<evidence type="ECO:0000313" key="2">
    <source>
        <dbReference type="EMBL" id="CAG2214230.1"/>
    </source>
</evidence>
<organism evidence="2 3">
    <name type="scientific">Mytilus edulis</name>
    <name type="common">Blue mussel</name>
    <dbReference type="NCBI Taxonomy" id="6550"/>
    <lineage>
        <taxon>Eukaryota</taxon>
        <taxon>Metazoa</taxon>
        <taxon>Spiralia</taxon>
        <taxon>Lophotrochozoa</taxon>
        <taxon>Mollusca</taxon>
        <taxon>Bivalvia</taxon>
        <taxon>Autobranchia</taxon>
        <taxon>Pteriomorphia</taxon>
        <taxon>Mytilida</taxon>
        <taxon>Mytiloidea</taxon>
        <taxon>Mytilidae</taxon>
        <taxon>Mytilinae</taxon>
        <taxon>Mytilus</taxon>
    </lineage>
</organism>
<keyword evidence="3" id="KW-1185">Reference proteome</keyword>
<protein>
    <submittedName>
        <fullName evidence="2">Uncharacterized protein</fullName>
    </submittedName>
</protein>
<evidence type="ECO:0000256" key="1">
    <source>
        <dbReference type="SAM" id="MobiDB-lite"/>
    </source>
</evidence>
<feature type="region of interest" description="Disordered" evidence="1">
    <location>
        <begin position="299"/>
        <end position="328"/>
    </location>
</feature>
<evidence type="ECO:0000313" key="3">
    <source>
        <dbReference type="Proteomes" id="UP000683360"/>
    </source>
</evidence>
<sequence>MIQNIVHPSGTTISTGRDGRLVLQFDKGSVDKEQTLKYSIQRPDMEYAKHSLNSKTLVASVSDKIRLNYEKSQFKKPIHLSGTLTCNEDKGSDFEEFDIKVVGYQDEKPTILDTKAERMTAGRFAGKLEGYDGAALVAIKRGKRENENFAETLKNELDLFYGNRKVCKVLLFYTLKENTTLYFKAECCLQRNLADIISKHKDHKLVFESMDILLPPHQRIRIRPTGSVGLKPGIKNHPFLFFMYITEENNTLFSVELNRGMGRSTNAIIEFSADNQRRGEITKADFSLDFLSSRNQRQTMSRANSTLSDIFKTQPSSPSNIRGLKNTV</sequence>